<dbReference type="HOGENOM" id="CLU_3106537_0_0_1"/>
<keyword evidence="3" id="KW-1185">Reference proteome</keyword>
<evidence type="ECO:0000313" key="3">
    <source>
        <dbReference type="Proteomes" id="UP000005446"/>
    </source>
</evidence>
<feature type="transmembrane region" description="Helical" evidence="1">
    <location>
        <begin position="6"/>
        <end position="28"/>
    </location>
</feature>
<dbReference type="EMBL" id="AGUE01000155">
    <property type="protein sequence ID" value="EHK98336.1"/>
    <property type="molecule type" value="Genomic_DNA"/>
</dbReference>
<dbReference type="Proteomes" id="UP000005446">
    <property type="component" value="Unassembled WGS sequence"/>
</dbReference>
<reference evidence="2 3" key="1">
    <citation type="journal article" date="2012" name="Eukaryot. Cell">
        <title>Genome sequence of the fungus Glarea lozoyensis: the first genome sequence of a species from the Helotiaceae family.</title>
        <authorList>
            <person name="Youssar L."/>
            <person name="Gruening B.A."/>
            <person name="Erxleben A."/>
            <person name="Guenther S."/>
            <person name="Huettel W."/>
        </authorList>
    </citation>
    <scope>NUCLEOTIDE SEQUENCE [LARGE SCALE GENOMIC DNA]</scope>
    <source>
        <strain evidence="3">ATCC 74030 / MF5533</strain>
    </source>
</reference>
<protein>
    <submittedName>
        <fullName evidence="2">Uncharacterized protein</fullName>
    </submittedName>
</protein>
<organism evidence="2 3">
    <name type="scientific">Glarea lozoyensis (strain ATCC 74030 / MF5533)</name>
    <dbReference type="NCBI Taxonomy" id="1104152"/>
    <lineage>
        <taxon>Eukaryota</taxon>
        <taxon>Fungi</taxon>
        <taxon>Dikarya</taxon>
        <taxon>Ascomycota</taxon>
        <taxon>Pezizomycotina</taxon>
        <taxon>Leotiomycetes</taxon>
        <taxon>Helotiales</taxon>
        <taxon>Helotiaceae</taxon>
        <taxon>Glarea</taxon>
    </lineage>
</organism>
<sequence length="51" mass="5121">MVVIVIITGIGLGIAAVAAGSRMLWAFARDKGVPGWRHPAHSSSGVAAPAP</sequence>
<dbReference type="AlphaFoldDB" id="H0ESZ1"/>
<dbReference type="Gene3D" id="1.20.1740.10">
    <property type="entry name" value="Amino acid/polyamine transporter I"/>
    <property type="match status" value="1"/>
</dbReference>
<dbReference type="InParanoid" id="H0ESZ1"/>
<accession>H0ESZ1</accession>
<comment type="caution">
    <text evidence="2">The sequence shown here is derived from an EMBL/GenBank/DDBJ whole genome shotgun (WGS) entry which is preliminary data.</text>
</comment>
<name>H0ESZ1_GLAL7</name>
<keyword evidence="1" id="KW-1133">Transmembrane helix</keyword>
<keyword evidence="1" id="KW-0472">Membrane</keyword>
<keyword evidence="1" id="KW-0812">Transmembrane</keyword>
<evidence type="ECO:0000256" key="1">
    <source>
        <dbReference type="SAM" id="Phobius"/>
    </source>
</evidence>
<proteinExistence type="predicted"/>
<evidence type="ECO:0000313" key="2">
    <source>
        <dbReference type="EMBL" id="EHK98336.1"/>
    </source>
</evidence>
<gene>
    <name evidence="2" type="ORF">M7I_5807</name>
</gene>